<dbReference type="PANTHER" id="PTHR43775:SF37">
    <property type="entry name" value="SI:DKEY-61P9.11"/>
    <property type="match status" value="1"/>
</dbReference>
<dbReference type="Proteomes" id="UP000256294">
    <property type="component" value="Unassembled WGS sequence"/>
</dbReference>
<accession>A0A3D9UEQ9</accession>
<dbReference type="InterPro" id="IPR014031">
    <property type="entry name" value="Ketoacyl_synth_C"/>
</dbReference>
<dbReference type="Pfam" id="PF22336">
    <property type="entry name" value="RhiE-like_linker"/>
    <property type="match status" value="1"/>
</dbReference>
<keyword evidence="1" id="KW-0596">Phosphopantetheine</keyword>
<keyword evidence="3" id="KW-0677">Repeat</keyword>
<feature type="domain" description="Ketosynthase family 3 (KS3)" evidence="4">
    <location>
        <begin position="1"/>
        <end position="133"/>
    </location>
</feature>
<dbReference type="AlphaFoldDB" id="A0A3D9UEQ9"/>
<evidence type="ECO:0000313" key="6">
    <source>
        <dbReference type="Proteomes" id="UP000256294"/>
    </source>
</evidence>
<gene>
    <name evidence="5" type="ORF">BDD26_2803</name>
</gene>
<keyword evidence="6" id="KW-1185">Reference proteome</keyword>
<sequence length="295" mass="32706">MERAFRKAQADAGKLQYVEAHGIASNVGDLSEADAIAAFLSKPEHTSCVVSSMKSNVGHLEVCSGIAGFVRTILAIKHQQIPGISELHALNANIDSNRLHIKNTGQSFNEFRGLVGLLSYGLGGVSAFVLLEPFIDQSENLLIEDKEHWFCLSANNIESLKRYVTSVIEQIHQYRHITPLSQLISTLRFYRRHLDVRLVVKVGSYEELLDKLAAFLAGHIVDGLHTSVNCQDNDVMPTAFPEALRMWLEKEGGDGEMNLYESTNNFLTVAGIEKAADEILSLYKEIISQLPEGRL</sequence>
<dbReference type="PROSITE" id="PS52004">
    <property type="entry name" value="KS3_2"/>
    <property type="match status" value="1"/>
</dbReference>
<dbReference type="Gene3D" id="3.40.47.10">
    <property type="match status" value="1"/>
</dbReference>
<proteinExistence type="predicted"/>
<organism evidence="5 6">
    <name type="scientific">Xenorhabdus cabanillasii</name>
    <dbReference type="NCBI Taxonomy" id="351673"/>
    <lineage>
        <taxon>Bacteria</taxon>
        <taxon>Pseudomonadati</taxon>
        <taxon>Pseudomonadota</taxon>
        <taxon>Gammaproteobacteria</taxon>
        <taxon>Enterobacterales</taxon>
        <taxon>Morganellaceae</taxon>
        <taxon>Xenorhabdus</taxon>
    </lineage>
</organism>
<dbReference type="InterPro" id="IPR016039">
    <property type="entry name" value="Thiolase-like"/>
</dbReference>
<dbReference type="Pfam" id="PF02801">
    <property type="entry name" value="Ketoacyl-synt_C"/>
    <property type="match status" value="1"/>
</dbReference>
<comment type="caution">
    <text evidence="5">The sequence shown here is derived from an EMBL/GenBank/DDBJ whole genome shotgun (WGS) entry which is preliminary data.</text>
</comment>
<dbReference type="PANTHER" id="PTHR43775">
    <property type="entry name" value="FATTY ACID SYNTHASE"/>
    <property type="match status" value="1"/>
</dbReference>
<protein>
    <submittedName>
        <fullName evidence="5">Beta-ketoacyl synthase-like protein</fullName>
    </submittedName>
</protein>
<evidence type="ECO:0000256" key="3">
    <source>
        <dbReference type="ARBA" id="ARBA00022737"/>
    </source>
</evidence>
<dbReference type="EMBL" id="QTUB01000001">
    <property type="protein sequence ID" value="REF27962.1"/>
    <property type="molecule type" value="Genomic_DNA"/>
</dbReference>
<dbReference type="GO" id="GO:0004312">
    <property type="term" value="F:fatty acid synthase activity"/>
    <property type="evidence" value="ECO:0007669"/>
    <property type="project" value="TreeGrafter"/>
</dbReference>
<keyword evidence="2" id="KW-0597">Phosphoprotein</keyword>
<dbReference type="Gene3D" id="3.30.70.3290">
    <property type="match status" value="1"/>
</dbReference>
<dbReference type="InterPro" id="IPR020841">
    <property type="entry name" value="PKS_Beta-ketoAc_synthase_dom"/>
</dbReference>
<evidence type="ECO:0000313" key="5">
    <source>
        <dbReference type="EMBL" id="REF27962.1"/>
    </source>
</evidence>
<evidence type="ECO:0000256" key="1">
    <source>
        <dbReference type="ARBA" id="ARBA00022450"/>
    </source>
</evidence>
<evidence type="ECO:0000256" key="2">
    <source>
        <dbReference type="ARBA" id="ARBA00022553"/>
    </source>
</evidence>
<dbReference type="InterPro" id="IPR050091">
    <property type="entry name" value="PKS_NRPS_Biosynth_Enz"/>
</dbReference>
<dbReference type="GO" id="GO:0006633">
    <property type="term" value="P:fatty acid biosynthetic process"/>
    <property type="evidence" value="ECO:0007669"/>
    <property type="project" value="TreeGrafter"/>
</dbReference>
<evidence type="ECO:0000259" key="4">
    <source>
        <dbReference type="PROSITE" id="PS52004"/>
    </source>
</evidence>
<name>A0A3D9UEQ9_9GAMM</name>
<dbReference type="SUPFAM" id="SSF53901">
    <property type="entry name" value="Thiolase-like"/>
    <property type="match status" value="1"/>
</dbReference>
<reference evidence="5 6" key="1">
    <citation type="submission" date="2018-08" db="EMBL/GenBank/DDBJ databases">
        <title>Genomic Encyclopedia of Archaeal and Bacterial Type Strains, Phase II (KMG-II): from individual species to whole genera.</title>
        <authorList>
            <person name="Goeker M."/>
        </authorList>
    </citation>
    <scope>NUCLEOTIDE SEQUENCE [LARGE SCALE GENOMIC DNA]</scope>
    <source>
        <strain evidence="5 6">DSM 17905</strain>
    </source>
</reference>
<dbReference type="InterPro" id="IPR054514">
    <property type="entry name" value="RhiE-like_linker"/>
</dbReference>